<reference evidence="1" key="1">
    <citation type="journal article" date="2014" name="Int. J. Syst. Evol. Microbiol.">
        <title>Complete genome sequence of Corynebacterium casei LMG S-19264T (=DSM 44701T), isolated from a smear-ripened cheese.</title>
        <authorList>
            <consortium name="US DOE Joint Genome Institute (JGI-PGF)"/>
            <person name="Walter F."/>
            <person name="Albersmeier A."/>
            <person name="Kalinowski J."/>
            <person name="Ruckert C."/>
        </authorList>
    </citation>
    <scope>NUCLEOTIDE SEQUENCE</scope>
    <source>
        <strain evidence="1">JCM 4369</strain>
    </source>
</reference>
<sequence>MAVLAQTWFAAADGTKAWLRTPGAEADGRGVRGCGGRGVRGMCPDTAVGPASGGHRPVRGPLLARLRLSREPFPGSMRARCCAHARPLCEGLSREDWVLPGHAGERGGCGVEHGPVGDR</sequence>
<dbReference type="AlphaFoldDB" id="A0A918ID12"/>
<name>A0A918ID12_9ACTN</name>
<reference evidence="1" key="2">
    <citation type="submission" date="2020-09" db="EMBL/GenBank/DDBJ databases">
        <authorList>
            <person name="Sun Q."/>
            <person name="Ohkuma M."/>
        </authorList>
    </citation>
    <scope>NUCLEOTIDE SEQUENCE</scope>
    <source>
        <strain evidence="1">JCM 4369</strain>
    </source>
</reference>
<gene>
    <name evidence="1" type="ORF">GCM10010260_35850</name>
</gene>
<accession>A0A918ID12</accession>
<dbReference type="EMBL" id="BMTD01000007">
    <property type="protein sequence ID" value="GGU96976.1"/>
    <property type="molecule type" value="Genomic_DNA"/>
</dbReference>
<comment type="caution">
    <text evidence="1">The sequence shown here is derived from an EMBL/GenBank/DDBJ whole genome shotgun (WGS) entry which is preliminary data.</text>
</comment>
<protein>
    <submittedName>
        <fullName evidence="1">Uncharacterized protein</fullName>
    </submittedName>
</protein>
<evidence type="ECO:0000313" key="2">
    <source>
        <dbReference type="Proteomes" id="UP000618795"/>
    </source>
</evidence>
<evidence type="ECO:0000313" key="1">
    <source>
        <dbReference type="EMBL" id="GGU96976.1"/>
    </source>
</evidence>
<dbReference type="Proteomes" id="UP000618795">
    <property type="component" value="Unassembled WGS sequence"/>
</dbReference>
<proteinExistence type="predicted"/>
<organism evidence="1 2">
    <name type="scientific">Streptomyces filipinensis</name>
    <dbReference type="NCBI Taxonomy" id="66887"/>
    <lineage>
        <taxon>Bacteria</taxon>
        <taxon>Bacillati</taxon>
        <taxon>Actinomycetota</taxon>
        <taxon>Actinomycetes</taxon>
        <taxon>Kitasatosporales</taxon>
        <taxon>Streptomycetaceae</taxon>
        <taxon>Streptomyces</taxon>
    </lineage>
</organism>
<keyword evidence="2" id="KW-1185">Reference proteome</keyword>